<proteinExistence type="predicted"/>
<name>A0A7S0V6V5_9CHLO</name>
<sequence length="122" mass="13350">MKKRKEKDATEIRRTLNPLKPFHSLGSGTSHSPLIRSILTSHPNTGVLHKGQVDDLPFRRSQGSIHALWKMWQHGKVVMVCPCLGSSKQMLQKCEEGGGDEVALSDDACADVGNDAADGDMR</sequence>
<reference evidence="1" key="1">
    <citation type="submission" date="2021-01" db="EMBL/GenBank/DDBJ databases">
        <authorList>
            <person name="Corre E."/>
            <person name="Pelletier E."/>
            <person name="Niang G."/>
            <person name="Scheremetjew M."/>
            <person name="Finn R."/>
            <person name="Kale V."/>
            <person name="Holt S."/>
            <person name="Cochrane G."/>
            <person name="Meng A."/>
            <person name="Brown T."/>
            <person name="Cohen L."/>
        </authorList>
    </citation>
    <scope>NUCLEOTIDE SEQUENCE</scope>
    <source>
        <strain evidence="1">SAG 63-3</strain>
    </source>
</reference>
<accession>A0A7S0V6V5</accession>
<protein>
    <submittedName>
        <fullName evidence="1">Uncharacterized protein</fullName>
    </submittedName>
</protein>
<gene>
    <name evidence="1" type="ORF">PPAR00522_LOCUS15552</name>
</gene>
<organism evidence="1">
    <name type="scientific">Polytomella parva</name>
    <dbReference type="NCBI Taxonomy" id="51329"/>
    <lineage>
        <taxon>Eukaryota</taxon>
        <taxon>Viridiplantae</taxon>
        <taxon>Chlorophyta</taxon>
        <taxon>core chlorophytes</taxon>
        <taxon>Chlorophyceae</taxon>
        <taxon>CS clade</taxon>
        <taxon>Chlamydomonadales</taxon>
        <taxon>Chlamydomonadaceae</taxon>
        <taxon>Polytomella</taxon>
    </lineage>
</organism>
<evidence type="ECO:0000313" key="1">
    <source>
        <dbReference type="EMBL" id="CAD8781583.1"/>
    </source>
</evidence>
<dbReference type="AlphaFoldDB" id="A0A7S0V6V5"/>
<dbReference type="EMBL" id="HBFM01023986">
    <property type="protein sequence ID" value="CAD8781583.1"/>
    <property type="molecule type" value="Transcribed_RNA"/>
</dbReference>